<reference evidence="7 8" key="1">
    <citation type="journal article" date="2008" name="Nature">
        <title>The genome of Laccaria bicolor provides insights into mycorrhizal symbiosis.</title>
        <authorList>
            <person name="Martin F."/>
            <person name="Aerts A."/>
            <person name="Ahren D."/>
            <person name="Brun A."/>
            <person name="Danchin E.G.J."/>
            <person name="Duchaussoy F."/>
            <person name="Gibon J."/>
            <person name="Kohler A."/>
            <person name="Lindquist E."/>
            <person name="Pereda V."/>
            <person name="Salamov A."/>
            <person name="Shapiro H.J."/>
            <person name="Wuyts J."/>
            <person name="Blaudez D."/>
            <person name="Buee M."/>
            <person name="Brokstein P."/>
            <person name="Canbaeck B."/>
            <person name="Cohen D."/>
            <person name="Courty P.E."/>
            <person name="Coutinho P.M."/>
            <person name="Delaruelle C."/>
            <person name="Detter J.C."/>
            <person name="Deveau A."/>
            <person name="DiFazio S."/>
            <person name="Duplessis S."/>
            <person name="Fraissinet-Tachet L."/>
            <person name="Lucic E."/>
            <person name="Frey-Klett P."/>
            <person name="Fourrey C."/>
            <person name="Feussner I."/>
            <person name="Gay G."/>
            <person name="Grimwood J."/>
            <person name="Hoegger P.J."/>
            <person name="Jain P."/>
            <person name="Kilaru S."/>
            <person name="Labbe J."/>
            <person name="Lin Y.C."/>
            <person name="Legue V."/>
            <person name="Le Tacon F."/>
            <person name="Marmeisse R."/>
            <person name="Melayah D."/>
            <person name="Montanini B."/>
            <person name="Muratet M."/>
            <person name="Nehls U."/>
            <person name="Niculita-Hirzel H."/>
            <person name="Oudot-Le Secq M.P."/>
            <person name="Peter M."/>
            <person name="Quesneville H."/>
            <person name="Rajashekar B."/>
            <person name="Reich M."/>
            <person name="Rouhier N."/>
            <person name="Schmutz J."/>
            <person name="Yin T."/>
            <person name="Chalot M."/>
            <person name="Henrissat B."/>
            <person name="Kuees U."/>
            <person name="Lucas S."/>
            <person name="Van de Peer Y."/>
            <person name="Podila G.K."/>
            <person name="Polle A."/>
            <person name="Pukkila P.J."/>
            <person name="Richardson P.M."/>
            <person name="Rouze P."/>
            <person name="Sanders I.R."/>
            <person name="Stajich J.E."/>
            <person name="Tunlid A."/>
            <person name="Tuskan G."/>
            <person name="Grigoriev I.V."/>
        </authorList>
    </citation>
    <scope>NUCLEOTIDE SEQUENCE [LARGE SCALE GENOMIC DNA]</scope>
    <source>
        <strain evidence="8">S238N-H82 / ATCC MYA-4686</strain>
    </source>
</reference>
<evidence type="ECO:0000259" key="6">
    <source>
        <dbReference type="PROSITE" id="PS51999"/>
    </source>
</evidence>
<sequence length="622" mass="68636">MSQRHASRTPSYSASPAFQQHKLESTSLSSLRHLFPPPLSYSQFLVILLINVTTHSTCTQSIRHFLSPRNVFPRCPHVFFMSQISESDLRASSPKATNGLTGYTCTNCGQFAKFRICQSNAKGNRGRLIATCHLANEQGEPCQFFRWAPGSSKSPSASPPTLATPTLPSIPVAATYTSAPAPVTTTSSGPNPSKCPIQGCGQTRLADDCTRRFCRKHCLDAGGCSSKTHRKVGQASLPLPSDPSTTTPLPVAERYGSQTQPPSTAIVANDISSQPLDARPDARFASHLLPIYVESLAREQALELSKSKLDAERIASAKQAVQKVTVHAWRPDNAEPESCQLQKGFTWPFLKLSSAALSLVGLQASVESRTLQMYDESEGYWLTVGVDHIIEVHEGQHVFLRDRSVRKCERFDELFNQVSRPHLRNNLPQERAYVRNAWRSLIPADGSSSPQKRKAASPPNLLPHAVKRERSCSMLPESISPLSPSLPSASSSFLPSQTSPTSAAGLVDDPIELSDGEEKKWPRDYFVCDVARCFRDAKTSVRGRRARTAAIIFREHFPGLAFHSSTFSDNKAIWRQAPQHLKHHYLCASRKEAGYWYKFAAEVKEHMRAQASSSLDVVELSD</sequence>
<dbReference type="PROSITE" id="PS51999">
    <property type="entry name" value="ZF_GRF"/>
    <property type="match status" value="1"/>
</dbReference>
<evidence type="ECO:0000256" key="1">
    <source>
        <dbReference type="ARBA" id="ARBA00022723"/>
    </source>
</evidence>
<feature type="domain" description="GRF-type" evidence="6">
    <location>
        <begin position="105"/>
        <end position="151"/>
    </location>
</feature>
<dbReference type="GeneID" id="6083405"/>
<dbReference type="AlphaFoldDB" id="B0DUM4"/>
<protein>
    <submittedName>
        <fullName evidence="7">Predicted protein</fullName>
    </submittedName>
</protein>
<keyword evidence="2 4" id="KW-0863">Zinc-finger</keyword>
<gene>
    <name evidence="7" type="ORF">LACBIDRAFT_310579</name>
</gene>
<dbReference type="HOGENOM" id="CLU_546368_0_0_1"/>
<dbReference type="InParanoid" id="B0DUM4"/>
<feature type="region of interest" description="Disordered" evidence="5">
    <location>
        <begin position="486"/>
        <end position="508"/>
    </location>
</feature>
<dbReference type="EMBL" id="DS547137">
    <property type="protein sequence ID" value="EDR01642.1"/>
    <property type="molecule type" value="Genomic_DNA"/>
</dbReference>
<feature type="region of interest" description="Disordered" evidence="5">
    <location>
        <begin position="444"/>
        <end position="463"/>
    </location>
</feature>
<dbReference type="GO" id="GO:0008270">
    <property type="term" value="F:zinc ion binding"/>
    <property type="evidence" value="ECO:0007669"/>
    <property type="project" value="UniProtKB-KW"/>
</dbReference>
<feature type="compositionally biased region" description="Low complexity" evidence="5">
    <location>
        <begin position="486"/>
        <end position="502"/>
    </location>
</feature>
<evidence type="ECO:0000256" key="4">
    <source>
        <dbReference type="PROSITE-ProRule" id="PRU01343"/>
    </source>
</evidence>
<evidence type="ECO:0000256" key="2">
    <source>
        <dbReference type="ARBA" id="ARBA00022771"/>
    </source>
</evidence>
<proteinExistence type="predicted"/>
<evidence type="ECO:0000256" key="5">
    <source>
        <dbReference type="SAM" id="MobiDB-lite"/>
    </source>
</evidence>
<name>B0DUM4_LACBS</name>
<evidence type="ECO:0000313" key="7">
    <source>
        <dbReference type="EMBL" id="EDR01642.1"/>
    </source>
</evidence>
<keyword evidence="8" id="KW-1185">Reference proteome</keyword>
<feature type="region of interest" description="Disordered" evidence="5">
    <location>
        <begin position="226"/>
        <end position="263"/>
    </location>
</feature>
<accession>B0DUM4</accession>
<dbReference type="InterPro" id="IPR010666">
    <property type="entry name" value="Znf_GRF"/>
</dbReference>
<dbReference type="RefSeq" id="XP_001887718.1">
    <property type="nucleotide sequence ID" value="XM_001887683.1"/>
</dbReference>
<dbReference type="Proteomes" id="UP000001194">
    <property type="component" value="Unassembled WGS sequence"/>
</dbReference>
<keyword evidence="1" id="KW-0479">Metal-binding</keyword>
<evidence type="ECO:0000313" key="8">
    <source>
        <dbReference type="Proteomes" id="UP000001194"/>
    </source>
</evidence>
<dbReference type="KEGG" id="lbc:LACBIDRAFT_310579"/>
<dbReference type="OrthoDB" id="3053204at2759"/>
<evidence type="ECO:0000256" key="3">
    <source>
        <dbReference type="ARBA" id="ARBA00022833"/>
    </source>
</evidence>
<feature type="compositionally biased region" description="Low complexity" evidence="5">
    <location>
        <begin position="236"/>
        <end position="250"/>
    </location>
</feature>
<keyword evidence="3" id="KW-0862">Zinc</keyword>
<organism evidence="8">
    <name type="scientific">Laccaria bicolor (strain S238N-H82 / ATCC MYA-4686)</name>
    <name type="common">Bicoloured deceiver</name>
    <name type="synonym">Laccaria laccata var. bicolor</name>
    <dbReference type="NCBI Taxonomy" id="486041"/>
    <lineage>
        <taxon>Eukaryota</taxon>
        <taxon>Fungi</taxon>
        <taxon>Dikarya</taxon>
        <taxon>Basidiomycota</taxon>
        <taxon>Agaricomycotina</taxon>
        <taxon>Agaricomycetes</taxon>
        <taxon>Agaricomycetidae</taxon>
        <taxon>Agaricales</taxon>
        <taxon>Agaricineae</taxon>
        <taxon>Hydnangiaceae</taxon>
        <taxon>Laccaria</taxon>
    </lineage>
</organism>